<accession>A0A1U9K2D0</accession>
<feature type="region of interest" description="Disordered" evidence="4">
    <location>
        <begin position="26"/>
        <end position="49"/>
    </location>
</feature>
<dbReference type="Pfam" id="PF07731">
    <property type="entry name" value="Cu-oxidase_2"/>
    <property type="match status" value="1"/>
</dbReference>
<dbReference type="InterPro" id="IPR011707">
    <property type="entry name" value="Cu-oxidase-like_N"/>
</dbReference>
<dbReference type="GO" id="GO:0042597">
    <property type="term" value="C:periplasmic space"/>
    <property type="evidence" value="ECO:0007669"/>
    <property type="project" value="UniProtKB-SubCell"/>
</dbReference>
<dbReference type="GO" id="GO:0005507">
    <property type="term" value="F:copper ion binding"/>
    <property type="evidence" value="ECO:0007669"/>
    <property type="project" value="InterPro"/>
</dbReference>
<evidence type="ECO:0000259" key="7">
    <source>
        <dbReference type="Pfam" id="PF07732"/>
    </source>
</evidence>
<reference evidence="8 9" key="1">
    <citation type="submission" date="2017-01" db="EMBL/GenBank/DDBJ databases">
        <title>Complete Genome Sequence of Paenalcaligenes hominis, Isolated from a paraplegic Patient with neurogenic bladder.</title>
        <authorList>
            <person name="Mukhopadhyay R."/>
            <person name="Joaquin J."/>
            <person name="Hogue R."/>
            <person name="Kilaru A."/>
            <person name="Jospin G."/>
            <person name="Mars K."/>
            <person name="Eisen J.A."/>
            <person name="Chaturvedi V."/>
        </authorList>
    </citation>
    <scope>NUCLEOTIDE SEQUENCE [LARGE SCALE GENOMIC DNA]</scope>
    <source>
        <strain evidence="8 9">15S00501</strain>
    </source>
</reference>
<name>A0A1U9K2D0_9BURK</name>
<evidence type="ECO:0000313" key="8">
    <source>
        <dbReference type="EMBL" id="AQS52223.1"/>
    </source>
</evidence>
<feature type="domain" description="Plastocyanin-like" evidence="6">
    <location>
        <begin position="396"/>
        <end position="508"/>
    </location>
</feature>
<evidence type="ECO:0000256" key="5">
    <source>
        <dbReference type="SAM" id="SignalP"/>
    </source>
</evidence>
<feature type="signal peptide" evidence="5">
    <location>
        <begin position="1"/>
        <end position="24"/>
    </location>
</feature>
<feature type="chain" id="PRO_5010698162" evidence="5">
    <location>
        <begin position="25"/>
        <end position="510"/>
    </location>
</feature>
<dbReference type="InterPro" id="IPR008972">
    <property type="entry name" value="Cupredoxin"/>
</dbReference>
<evidence type="ECO:0000256" key="1">
    <source>
        <dbReference type="ARBA" id="ARBA00004418"/>
    </source>
</evidence>
<dbReference type="KEGG" id="phn:PAEH1_13045"/>
<dbReference type="InterPro" id="IPR045087">
    <property type="entry name" value="Cu-oxidase_fam"/>
</dbReference>
<dbReference type="STRING" id="643674.PAEH1_13045"/>
<dbReference type="InterPro" id="IPR011706">
    <property type="entry name" value="Cu-oxidase_C"/>
</dbReference>
<evidence type="ECO:0000256" key="2">
    <source>
        <dbReference type="ARBA" id="ARBA00022723"/>
    </source>
</evidence>
<comment type="subcellular location">
    <subcellularLocation>
        <location evidence="1">Periplasm</location>
    </subcellularLocation>
</comment>
<organism evidence="8 9">
    <name type="scientific">Paenalcaligenes hominis</name>
    <dbReference type="NCBI Taxonomy" id="643674"/>
    <lineage>
        <taxon>Bacteria</taxon>
        <taxon>Pseudomonadati</taxon>
        <taxon>Pseudomonadota</taxon>
        <taxon>Betaproteobacteria</taxon>
        <taxon>Burkholderiales</taxon>
        <taxon>Alcaligenaceae</taxon>
        <taxon>Paenalcaligenes</taxon>
    </lineage>
</organism>
<dbReference type="OrthoDB" id="9757546at2"/>
<evidence type="ECO:0000259" key="6">
    <source>
        <dbReference type="Pfam" id="PF07731"/>
    </source>
</evidence>
<evidence type="ECO:0000256" key="3">
    <source>
        <dbReference type="ARBA" id="ARBA00023002"/>
    </source>
</evidence>
<evidence type="ECO:0000256" key="4">
    <source>
        <dbReference type="SAM" id="MobiDB-lite"/>
    </source>
</evidence>
<keyword evidence="3" id="KW-0560">Oxidoreductase</keyword>
<dbReference type="Gene3D" id="2.60.40.420">
    <property type="entry name" value="Cupredoxins - blue copper proteins"/>
    <property type="match status" value="3"/>
</dbReference>
<keyword evidence="2" id="KW-0479">Metal-binding</keyword>
<evidence type="ECO:0000313" key="9">
    <source>
        <dbReference type="Proteomes" id="UP000189369"/>
    </source>
</evidence>
<dbReference type="CDD" id="cd13881">
    <property type="entry name" value="CuRO_2_McoC_like"/>
    <property type="match status" value="1"/>
</dbReference>
<gene>
    <name evidence="8" type="ORF">PAEH1_13045</name>
</gene>
<dbReference type="GO" id="GO:0016491">
    <property type="term" value="F:oxidoreductase activity"/>
    <property type="evidence" value="ECO:0007669"/>
    <property type="project" value="UniProtKB-KW"/>
</dbReference>
<dbReference type="PANTHER" id="PTHR11709">
    <property type="entry name" value="MULTI-COPPER OXIDASE"/>
    <property type="match status" value="1"/>
</dbReference>
<protein>
    <submittedName>
        <fullName evidence="8">Bilirubin oxidase</fullName>
    </submittedName>
</protein>
<dbReference type="PROSITE" id="PS00080">
    <property type="entry name" value="MULTICOPPER_OXIDASE2"/>
    <property type="match status" value="1"/>
</dbReference>
<dbReference type="PANTHER" id="PTHR11709:SF2">
    <property type="entry name" value="MULTICOPPER OXIDASE LPR1"/>
    <property type="match status" value="1"/>
</dbReference>
<dbReference type="EMBL" id="CP019697">
    <property type="protein sequence ID" value="AQS52223.1"/>
    <property type="molecule type" value="Genomic_DNA"/>
</dbReference>
<dbReference type="InterPro" id="IPR002355">
    <property type="entry name" value="Cu_oxidase_Cu_BS"/>
</dbReference>
<dbReference type="Pfam" id="PF07732">
    <property type="entry name" value="Cu-oxidase_3"/>
    <property type="match status" value="1"/>
</dbReference>
<keyword evidence="5" id="KW-0732">Signal</keyword>
<feature type="domain" description="Plastocyanin-like" evidence="7">
    <location>
        <begin position="91"/>
        <end position="204"/>
    </location>
</feature>
<proteinExistence type="predicted"/>
<dbReference type="Proteomes" id="UP000189369">
    <property type="component" value="Chromosome"/>
</dbReference>
<dbReference type="SUPFAM" id="SSF49503">
    <property type="entry name" value="Cupredoxins"/>
    <property type="match status" value="3"/>
</dbReference>
<sequence length="510" mass="57794">MTTRRNVLKASALTLLLSHPLARAQMHHGTHDSKMDPMSEGPAHTMPHQSDQPALMAINEMPSKQPLAPLTQLKNTSKKPHHFQATLVAEPTQLTLAGRKQTAFWLYNGQLPGPQITVNEGDTVEILFKNHLPEASTIHWHGLPVPADQDGNPQDIVLPGEERRYIFTLPKGSAGTYWYHPHPHGRTSTQVAKGLAGTLVVRAADDPLAHLPEQHWMITDLRLDTQAQIPENTMLDWMNGREGQFVLINGQYQPLISLNTRTRLRIWNNCSARYLQLALPGCQWQLIGTDGGLLEKAQDPVDTMLLAPAERVEVLVIANANHVNSLISRYYDREKMMVEEEAVDLTLAHVTIASKEKITLPNSLRPFSDLGTPVAHKHVEFSEAPMDHHDHPMSMEQMHNLFFINGKTFGMERIDFQSRVGEVEEWQIFNNSHMDHPFHLHGTQFQVIQRELKGKTTPEPFKAWRDTVNLKPYETVTFHVKQSMPGVRMMHCHILEHEDLGMMANLEVIE</sequence>
<dbReference type="AlphaFoldDB" id="A0A1U9K2D0"/>